<sequence length="141" mass="16426">MSRHILRQHVGYWINKLRQRVHLRFEERLSAYDISIAAWCVLVSVYDDSARSINELSRYIEVDKASVSRLVDKLEKRGLLTHKEGGDKRSGVVALTKSGRELVPLLIEEAEENERQFFAMLSKEQMSSFKKIINLILHEKE</sequence>
<dbReference type="InterPro" id="IPR000835">
    <property type="entry name" value="HTH_MarR-typ"/>
</dbReference>
<evidence type="ECO:0000256" key="3">
    <source>
        <dbReference type="ARBA" id="ARBA00023163"/>
    </source>
</evidence>
<dbReference type="InterPro" id="IPR036390">
    <property type="entry name" value="WH_DNA-bd_sf"/>
</dbReference>
<keyword evidence="3" id="KW-0804">Transcription</keyword>
<dbReference type="SMART" id="SM00347">
    <property type="entry name" value="HTH_MARR"/>
    <property type="match status" value="1"/>
</dbReference>
<name>A0A0H5DPR4_9BACT</name>
<dbReference type="GO" id="GO:0003700">
    <property type="term" value="F:DNA-binding transcription factor activity"/>
    <property type="evidence" value="ECO:0007669"/>
    <property type="project" value="InterPro"/>
</dbReference>
<evidence type="ECO:0000259" key="4">
    <source>
        <dbReference type="PROSITE" id="PS50995"/>
    </source>
</evidence>
<dbReference type="PROSITE" id="PS50995">
    <property type="entry name" value="HTH_MARR_2"/>
    <property type="match status" value="1"/>
</dbReference>
<dbReference type="PANTHER" id="PTHR42756">
    <property type="entry name" value="TRANSCRIPTIONAL REGULATOR, MARR"/>
    <property type="match status" value="1"/>
</dbReference>
<protein>
    <submittedName>
        <fullName evidence="5">Transcriptional regulator, MarR family</fullName>
    </submittedName>
</protein>
<dbReference type="PANTHER" id="PTHR42756:SF1">
    <property type="entry name" value="TRANSCRIPTIONAL REPRESSOR OF EMRAB OPERON"/>
    <property type="match status" value="1"/>
</dbReference>
<dbReference type="OrthoDB" id="9815567at2"/>
<reference evidence="6" key="1">
    <citation type="submission" date="2015-06" db="EMBL/GenBank/DDBJ databases">
        <authorList>
            <person name="Bertelli C."/>
        </authorList>
    </citation>
    <scope>NUCLEOTIDE SEQUENCE [LARGE SCALE GENOMIC DNA]</scope>
    <source>
        <strain evidence="6">CRIB-30</strain>
    </source>
</reference>
<dbReference type="EMBL" id="CWGJ01000011">
    <property type="protein sequence ID" value="CRX38008.1"/>
    <property type="molecule type" value="Genomic_DNA"/>
</dbReference>
<dbReference type="SUPFAM" id="SSF46785">
    <property type="entry name" value="Winged helix' DNA-binding domain"/>
    <property type="match status" value="1"/>
</dbReference>
<evidence type="ECO:0000256" key="2">
    <source>
        <dbReference type="ARBA" id="ARBA00023125"/>
    </source>
</evidence>
<feature type="domain" description="HTH marR-type" evidence="4">
    <location>
        <begin position="1"/>
        <end position="138"/>
    </location>
</feature>
<evidence type="ECO:0000313" key="5">
    <source>
        <dbReference type="EMBL" id="CRX38008.1"/>
    </source>
</evidence>
<proteinExistence type="predicted"/>
<keyword evidence="6" id="KW-1185">Reference proteome</keyword>
<keyword evidence="1" id="KW-0805">Transcription regulation</keyword>
<evidence type="ECO:0000256" key="1">
    <source>
        <dbReference type="ARBA" id="ARBA00023015"/>
    </source>
</evidence>
<dbReference type="Gene3D" id="1.10.10.10">
    <property type="entry name" value="Winged helix-like DNA-binding domain superfamily/Winged helix DNA-binding domain"/>
    <property type="match status" value="1"/>
</dbReference>
<dbReference type="Pfam" id="PF12802">
    <property type="entry name" value="MarR_2"/>
    <property type="match status" value="1"/>
</dbReference>
<keyword evidence="2" id="KW-0238">DNA-binding</keyword>
<dbReference type="Proteomes" id="UP000220251">
    <property type="component" value="Unassembled WGS sequence"/>
</dbReference>
<organism evidence="5 6">
    <name type="scientific">Estrella lausannensis</name>
    <dbReference type="NCBI Taxonomy" id="483423"/>
    <lineage>
        <taxon>Bacteria</taxon>
        <taxon>Pseudomonadati</taxon>
        <taxon>Chlamydiota</taxon>
        <taxon>Chlamydiia</taxon>
        <taxon>Parachlamydiales</taxon>
        <taxon>Candidatus Criblamydiaceae</taxon>
        <taxon>Estrella</taxon>
    </lineage>
</organism>
<dbReference type="GO" id="GO:0003677">
    <property type="term" value="F:DNA binding"/>
    <property type="evidence" value="ECO:0007669"/>
    <property type="project" value="UniProtKB-KW"/>
</dbReference>
<dbReference type="InterPro" id="IPR036388">
    <property type="entry name" value="WH-like_DNA-bd_sf"/>
</dbReference>
<dbReference type="PRINTS" id="PR00598">
    <property type="entry name" value="HTHMARR"/>
</dbReference>
<gene>
    <name evidence="5" type="ORF">ELAC_0656</name>
</gene>
<dbReference type="RefSeq" id="WP_098037865.1">
    <property type="nucleotide sequence ID" value="NZ_CWGJ01000011.1"/>
</dbReference>
<evidence type="ECO:0000313" key="6">
    <source>
        <dbReference type="Proteomes" id="UP000220251"/>
    </source>
</evidence>
<dbReference type="AlphaFoldDB" id="A0A0H5DPR4"/>
<accession>A0A0H5DPR4</accession>